<dbReference type="Gene3D" id="3.30.460.80">
    <property type="entry name" value="NADH:ubiquinone oxidoreductase, 30kDa subunit"/>
    <property type="match status" value="1"/>
</dbReference>
<dbReference type="InterPro" id="IPR026662">
    <property type="entry name" value="NDH-1_subunit_CD"/>
</dbReference>
<evidence type="ECO:0000256" key="4">
    <source>
        <dbReference type="ARBA" id="ARBA00022475"/>
    </source>
</evidence>
<dbReference type="Gene3D" id="1.10.645.10">
    <property type="entry name" value="Cytochrome-c3 Hydrogenase, chain B"/>
    <property type="match status" value="1"/>
</dbReference>
<keyword evidence="7 13" id="KW-1278">Translocase</keyword>
<dbReference type="NCBIfam" id="NF004739">
    <property type="entry name" value="PRK06075.1"/>
    <property type="match status" value="1"/>
</dbReference>
<name>A0A497XRE0_9AQUI</name>
<dbReference type="PANTHER" id="PTHR11993">
    <property type="entry name" value="NADH-UBIQUINONE OXIDOREDUCTASE 49 KDA SUBUNIT"/>
    <property type="match status" value="1"/>
</dbReference>
<proteinExistence type="inferred from homology"/>
<dbReference type="HAMAP" id="MF_01397">
    <property type="entry name" value="NDH1_NuoCD_2"/>
    <property type="match status" value="1"/>
</dbReference>
<dbReference type="Proteomes" id="UP000267841">
    <property type="component" value="Unassembled WGS sequence"/>
</dbReference>
<dbReference type="SUPFAM" id="SSF56762">
    <property type="entry name" value="HydB/Nqo4-like"/>
    <property type="match status" value="1"/>
</dbReference>
<comment type="similarity">
    <text evidence="13">In the N-terminal section; belongs to the complex I 30 kDa subunit family.</text>
</comment>
<evidence type="ECO:0000256" key="11">
    <source>
        <dbReference type="ARBA" id="ARBA00038617"/>
    </source>
</evidence>
<dbReference type="Pfam" id="PF00329">
    <property type="entry name" value="Complex1_30kDa"/>
    <property type="match status" value="1"/>
</dbReference>
<evidence type="ECO:0000256" key="10">
    <source>
        <dbReference type="ARBA" id="ARBA00023268"/>
    </source>
</evidence>
<evidence type="ECO:0000256" key="1">
    <source>
        <dbReference type="ARBA" id="ARBA00004417"/>
    </source>
</evidence>
<comment type="subunit">
    <text evidence="11 13">NDH-1 is composed of 13 different subunits. Subunits NuoB, CD, E, F, and G constitute the peripheral sector of the complex.</text>
</comment>
<comment type="function">
    <text evidence="13">NDH-1 shuttles electrons from NADH, via FMN and iron-sulfur (Fe-S) centers, to quinones in the respiratory chain. The immediate electron acceptor for the enzyme in this species is believed to be ubiquinone. Couples the redox reaction to proton translocation (for every two electrons transferred, four hydrogen ions are translocated across the cytoplasmic membrane), and thus conserves the redox energy in a proton gradient.</text>
</comment>
<protein>
    <recommendedName>
        <fullName evidence="13">NADH-quinone oxidoreductase subunit C/D</fullName>
        <ecNumber evidence="13">7.1.1.-</ecNumber>
    </recommendedName>
    <alternativeName>
        <fullName evidence="13">NADH dehydrogenase I subunit C/D</fullName>
    </alternativeName>
    <alternativeName>
        <fullName evidence="13">NDH-1 subunit C/D</fullName>
    </alternativeName>
    <alternativeName>
        <fullName evidence="13">NUO3/NUO4</fullName>
    </alternativeName>
</protein>
<dbReference type="InterPro" id="IPR022885">
    <property type="entry name" value="NDH1_su_D/H"/>
</dbReference>
<dbReference type="EMBL" id="RCCJ01000001">
    <property type="protein sequence ID" value="RLJ71498.1"/>
    <property type="molecule type" value="Genomic_DNA"/>
</dbReference>
<dbReference type="AlphaFoldDB" id="A0A497XRE0"/>
<evidence type="ECO:0000256" key="9">
    <source>
        <dbReference type="ARBA" id="ARBA00023136"/>
    </source>
</evidence>
<dbReference type="InterPro" id="IPR001135">
    <property type="entry name" value="NADH_Q_OxRdtase_suD"/>
</dbReference>
<keyword evidence="10 13" id="KW-0511">Multifunctional enzyme</keyword>
<organism evidence="16 17">
    <name type="scientific">Hydrogenivirga caldilitoris</name>
    <dbReference type="NCBI Taxonomy" id="246264"/>
    <lineage>
        <taxon>Bacteria</taxon>
        <taxon>Pseudomonadati</taxon>
        <taxon>Aquificota</taxon>
        <taxon>Aquificia</taxon>
        <taxon>Aquificales</taxon>
        <taxon>Aquificaceae</taxon>
        <taxon>Hydrogenivirga</taxon>
    </lineage>
</organism>
<keyword evidence="6 13" id="KW-0874">Quinone</keyword>
<sequence length="586" mass="67609">MPWINRAAIDRLKQEFKDDLKVFTFDHAVSLEVPHLKLKSFLTHLKDKERFLHFIDMTCMDFPEDPRRFQGVYILYNPDENERVIVKSWADKGKLPTVSDLWPGAKWAEREAYDMFGVEFDGHENLRRMFMWEGYEYFPLRKDFPIEGIPEQELPSLTEVLQGRSDPPSHDYDVLHTKVPTLEDLERTERSRLKKKAQLVLNWGPLHPGTHGTIWFLFDLEGEFVEQSDVILGQLHRGMEKIAENVYYFQFLPYTDRMDYISAICNELSYVTAVEKLLGVEVPEKARYIRTMFAELQRINSHLLWLGTGALDLGALTVFLYAFREREKIMDIIEGNAGYRLTTAFLRIGGVHYDLAPGTLDVVKAFIKDFPQKLKEYHMLLTRNRIWLRRTKDVGVIAREDIYAYGLSGPVARGSGVPYDLRKLEPYAAYDEVDFDIPVGEVGDVYDRYLVRMEEMAQSVRIIEQCVAKLEKLPKDAPYLNKEHPAVIPPKEDVFMTLEDMVQSFRVVVHGENAPPGEVYSSAENPRGELGFYIYSRGGSKPYRLRIRSGALYNLSIFPKLIKGRTIADAIALLGSLDPVVGETDR</sequence>
<dbReference type="OrthoDB" id="9801496at2"/>
<dbReference type="RefSeq" id="WP_121012926.1">
    <property type="nucleotide sequence ID" value="NZ_RCCJ01000001.1"/>
</dbReference>
<dbReference type="GO" id="GO:0005886">
    <property type="term" value="C:plasma membrane"/>
    <property type="evidence" value="ECO:0007669"/>
    <property type="project" value="UniProtKB-SubCell"/>
</dbReference>
<dbReference type="InterPro" id="IPR001268">
    <property type="entry name" value="NADH_UbQ_OxRdtase_30kDa_su"/>
</dbReference>
<comment type="caution">
    <text evidence="16">The sequence shown here is derived from an EMBL/GenBank/DDBJ whole genome shotgun (WGS) entry which is preliminary data.</text>
</comment>
<dbReference type="InterPro" id="IPR037232">
    <property type="entry name" value="NADH_quin_OxRdtase_su_C/D-like"/>
</dbReference>
<dbReference type="NCBIfam" id="TIGR01962">
    <property type="entry name" value="NuoD"/>
    <property type="match status" value="1"/>
</dbReference>
<evidence type="ECO:0000313" key="16">
    <source>
        <dbReference type="EMBL" id="RLJ71498.1"/>
    </source>
</evidence>
<keyword evidence="8 13" id="KW-0520">NAD</keyword>
<keyword evidence="17" id="KW-1185">Reference proteome</keyword>
<feature type="region of interest" description="NADH dehydrogenase I subunit C" evidence="13">
    <location>
        <begin position="1"/>
        <end position="174"/>
    </location>
</feature>
<dbReference type="GO" id="GO:0051287">
    <property type="term" value="F:NAD binding"/>
    <property type="evidence" value="ECO:0007669"/>
    <property type="project" value="InterPro"/>
</dbReference>
<evidence type="ECO:0000259" key="15">
    <source>
        <dbReference type="Pfam" id="PF00346"/>
    </source>
</evidence>
<dbReference type="EC" id="7.1.1.-" evidence="13"/>
<dbReference type="GO" id="GO:0050136">
    <property type="term" value="F:NADH dehydrogenase (quinone) (non-electrogenic) activity"/>
    <property type="evidence" value="ECO:0007669"/>
    <property type="project" value="UniProtKB-UniRule"/>
</dbReference>
<reference evidence="16 17" key="1">
    <citation type="submission" date="2018-10" db="EMBL/GenBank/DDBJ databases">
        <title>Genomic Encyclopedia of Archaeal and Bacterial Type Strains, Phase II (KMG-II): from individual species to whole genera.</title>
        <authorList>
            <person name="Goeker M."/>
        </authorList>
    </citation>
    <scope>NUCLEOTIDE SEQUENCE [LARGE SCALE GENOMIC DNA]</scope>
    <source>
        <strain evidence="16 17">DSM 16510</strain>
    </source>
</reference>
<keyword evidence="13" id="KW-0963">Cytoplasm</keyword>
<dbReference type="PANTHER" id="PTHR11993:SF10">
    <property type="entry name" value="NADH DEHYDROGENASE [UBIQUINONE] IRON-SULFUR PROTEIN 2, MITOCHONDRIAL"/>
    <property type="match status" value="1"/>
</dbReference>
<accession>A0A497XRE0</accession>
<dbReference type="SUPFAM" id="SSF143243">
    <property type="entry name" value="Nqo5-like"/>
    <property type="match status" value="1"/>
</dbReference>
<evidence type="ECO:0000256" key="12">
    <source>
        <dbReference type="ARBA" id="ARBA00047712"/>
    </source>
</evidence>
<comment type="similarity">
    <text evidence="2 13">In the C-terminal section; belongs to the complex I 49 kDa subunit family.</text>
</comment>
<feature type="domain" description="NADH:ubiquinone oxidoreductase 30kDa subunit" evidence="14">
    <location>
        <begin position="32"/>
        <end position="148"/>
    </location>
</feature>
<evidence type="ECO:0000256" key="5">
    <source>
        <dbReference type="ARBA" id="ARBA00022519"/>
    </source>
</evidence>
<evidence type="ECO:0000256" key="8">
    <source>
        <dbReference type="ARBA" id="ARBA00023027"/>
    </source>
</evidence>
<comment type="subcellular location">
    <subcellularLocation>
        <location evidence="1 13">Cell inner membrane</location>
        <topology evidence="1 13">Peripheral membrane protein</topology>
    </subcellularLocation>
</comment>
<feature type="region of interest" description="NADH dehydrogenase I subunit D" evidence="13">
    <location>
        <begin position="197"/>
        <end position="586"/>
    </location>
</feature>
<keyword evidence="3 13" id="KW-0813">Transport</keyword>
<dbReference type="HAMAP" id="MF_01358">
    <property type="entry name" value="NDH1_NuoD"/>
    <property type="match status" value="1"/>
</dbReference>
<evidence type="ECO:0000256" key="13">
    <source>
        <dbReference type="HAMAP-Rule" id="MF_01397"/>
    </source>
</evidence>
<keyword evidence="4 13" id="KW-1003">Cell membrane</keyword>
<feature type="domain" description="NADH-quinone oxidoreductase subunit D" evidence="15">
    <location>
        <begin position="312"/>
        <end position="586"/>
    </location>
</feature>
<evidence type="ECO:0000256" key="7">
    <source>
        <dbReference type="ARBA" id="ARBA00022967"/>
    </source>
</evidence>
<keyword evidence="9 13" id="KW-0472">Membrane</keyword>
<evidence type="ECO:0000256" key="2">
    <source>
        <dbReference type="ARBA" id="ARBA00010019"/>
    </source>
</evidence>
<dbReference type="Pfam" id="PF00346">
    <property type="entry name" value="Complex1_49kDa"/>
    <property type="match status" value="1"/>
</dbReference>
<gene>
    <name evidence="13" type="primary">nuoC</name>
    <name evidence="16" type="ORF">BCF55_1800</name>
</gene>
<keyword evidence="13" id="KW-0830">Ubiquinone</keyword>
<comment type="catalytic activity">
    <reaction evidence="12 13">
        <text>a quinone + NADH + 5 H(+)(in) = a quinol + NAD(+) + 4 H(+)(out)</text>
        <dbReference type="Rhea" id="RHEA:57888"/>
        <dbReference type="ChEBI" id="CHEBI:15378"/>
        <dbReference type="ChEBI" id="CHEBI:24646"/>
        <dbReference type="ChEBI" id="CHEBI:57540"/>
        <dbReference type="ChEBI" id="CHEBI:57945"/>
        <dbReference type="ChEBI" id="CHEBI:132124"/>
    </reaction>
</comment>
<evidence type="ECO:0000256" key="3">
    <source>
        <dbReference type="ARBA" id="ARBA00022448"/>
    </source>
</evidence>
<evidence type="ECO:0000313" key="17">
    <source>
        <dbReference type="Proteomes" id="UP000267841"/>
    </source>
</evidence>
<evidence type="ECO:0000256" key="6">
    <source>
        <dbReference type="ARBA" id="ARBA00022719"/>
    </source>
</evidence>
<dbReference type="InterPro" id="IPR029014">
    <property type="entry name" value="NiFe-Hase_large"/>
</dbReference>
<evidence type="ECO:0000259" key="14">
    <source>
        <dbReference type="Pfam" id="PF00329"/>
    </source>
</evidence>
<dbReference type="GO" id="GO:0008137">
    <property type="term" value="F:NADH dehydrogenase (ubiquinone) activity"/>
    <property type="evidence" value="ECO:0007669"/>
    <property type="project" value="InterPro"/>
</dbReference>
<keyword evidence="5 13" id="KW-0997">Cell inner membrane</keyword>
<dbReference type="GO" id="GO:0048038">
    <property type="term" value="F:quinone binding"/>
    <property type="evidence" value="ECO:0007669"/>
    <property type="project" value="UniProtKB-KW"/>
</dbReference>
<dbReference type="GO" id="GO:0030964">
    <property type="term" value="C:NADH dehydrogenase complex"/>
    <property type="evidence" value="ECO:0007669"/>
    <property type="project" value="InterPro"/>
</dbReference>